<accession>A0ABW0S6W1</accession>
<keyword evidence="3" id="KW-1185">Reference proteome</keyword>
<dbReference type="InterPro" id="IPR014710">
    <property type="entry name" value="RmlC-like_jellyroll"/>
</dbReference>
<reference evidence="3" key="1">
    <citation type="journal article" date="2019" name="Int. J. Syst. Evol. Microbiol.">
        <title>The Global Catalogue of Microorganisms (GCM) 10K type strain sequencing project: providing services to taxonomists for standard genome sequencing and annotation.</title>
        <authorList>
            <consortium name="The Broad Institute Genomics Platform"/>
            <consortium name="The Broad Institute Genome Sequencing Center for Infectious Disease"/>
            <person name="Wu L."/>
            <person name="Ma J."/>
        </authorList>
    </citation>
    <scope>NUCLEOTIDE SEQUENCE [LARGE SCALE GENOMIC DNA]</scope>
    <source>
        <strain evidence="3">KACC 11588</strain>
    </source>
</reference>
<gene>
    <name evidence="2" type="ORF">ACFPOC_00725</name>
</gene>
<proteinExistence type="predicted"/>
<dbReference type="Proteomes" id="UP001596056">
    <property type="component" value="Unassembled WGS sequence"/>
</dbReference>
<evidence type="ECO:0000313" key="2">
    <source>
        <dbReference type="EMBL" id="MFC5564943.1"/>
    </source>
</evidence>
<dbReference type="Pfam" id="PF06172">
    <property type="entry name" value="Cupin_5"/>
    <property type="match status" value="1"/>
</dbReference>
<dbReference type="PANTHER" id="PTHR33387:SF3">
    <property type="entry name" value="DUF985 DOMAIN-CONTAINING PROTEIN"/>
    <property type="match status" value="1"/>
</dbReference>
<dbReference type="RefSeq" id="WP_209837182.1">
    <property type="nucleotide sequence ID" value="NZ_JAGGJP010000001.1"/>
</dbReference>
<dbReference type="CDD" id="cd06121">
    <property type="entry name" value="cupin_YML079wp"/>
    <property type="match status" value="1"/>
</dbReference>
<dbReference type="InterPro" id="IPR009327">
    <property type="entry name" value="Cupin_DUF985"/>
</dbReference>
<protein>
    <submittedName>
        <fullName evidence="2">Cupin domain-containing protein</fullName>
    </submittedName>
</protein>
<feature type="domain" description="DUF985" evidence="1">
    <location>
        <begin position="5"/>
        <end position="133"/>
    </location>
</feature>
<name>A0ABW0S6W1_9RHOB</name>
<dbReference type="InterPro" id="IPR039935">
    <property type="entry name" value="YML079W-like"/>
</dbReference>
<evidence type="ECO:0000259" key="1">
    <source>
        <dbReference type="Pfam" id="PF06172"/>
    </source>
</evidence>
<dbReference type="EMBL" id="JBHSNA010000001">
    <property type="protein sequence ID" value="MFC5564943.1"/>
    <property type="molecule type" value="Genomic_DNA"/>
</dbReference>
<dbReference type="InterPro" id="IPR011051">
    <property type="entry name" value="RmlC_Cupin_sf"/>
</dbReference>
<dbReference type="PANTHER" id="PTHR33387">
    <property type="entry name" value="RMLC-LIKE JELLY ROLL FOLD PROTEIN"/>
    <property type="match status" value="1"/>
</dbReference>
<sequence length="144" mass="15224">MTADEIIAHLSLAPHPEGGWYRQTWAAEAGPGERPAGTAILFLLREGERSHWHRVDAAEIWHFHAGAPLVLSLADSEVGPARGILLGPEVLAGQSPQGIVPAGWWQAARSTGAWTLVGCTVSPGFRFEGFELAPPGFDIPGGSA</sequence>
<evidence type="ECO:0000313" key="3">
    <source>
        <dbReference type="Proteomes" id="UP001596056"/>
    </source>
</evidence>
<dbReference type="SUPFAM" id="SSF51182">
    <property type="entry name" value="RmlC-like cupins"/>
    <property type="match status" value="1"/>
</dbReference>
<comment type="caution">
    <text evidence="2">The sequence shown here is derived from an EMBL/GenBank/DDBJ whole genome shotgun (WGS) entry which is preliminary data.</text>
</comment>
<organism evidence="2 3">
    <name type="scientific">Rubellimicrobium aerolatum</name>
    <dbReference type="NCBI Taxonomy" id="490979"/>
    <lineage>
        <taxon>Bacteria</taxon>
        <taxon>Pseudomonadati</taxon>
        <taxon>Pseudomonadota</taxon>
        <taxon>Alphaproteobacteria</taxon>
        <taxon>Rhodobacterales</taxon>
        <taxon>Roseobacteraceae</taxon>
        <taxon>Rubellimicrobium</taxon>
    </lineage>
</organism>
<dbReference type="Gene3D" id="2.60.120.10">
    <property type="entry name" value="Jelly Rolls"/>
    <property type="match status" value="1"/>
</dbReference>